<feature type="domain" description="Transposase IS116/IS110/IS902 C-terminal" evidence="2">
    <location>
        <begin position="275"/>
        <end position="356"/>
    </location>
</feature>
<sequence length="412" mass="47011">MQRRENYLYVGMDLHKDTHTAVLANCWNEKLDVITIENKPSEFIKLVKKVDKVALKLGLSPIYGLENAYGYGRSLAVWLIEKGYTVKDVNPSLAYDQRKSAPMMKKNDEHDAYCVATVLINQLHTLPDAKPEDSHWTLSQLVNRRDTLVKDGIRLKNGLHEQVSVAYPSYHKFFCDIDRKTALYFWKVYPSPGHLKNKSAEELTAELKAIASNFSKSKAQFIMDCVHNDGDTIREYQESRDFITQSLARCLEQQKEEIALIDSEIEKMLRYFDYKLTTIPGVSTATASKLIAEIGDIRRFPSADKLARYAGIAPIKFSSGGKGKEQSSKQGNRELHGLFYFLAVSMVTVPRTGKPNQPIFYAYYQRKISDGKTKSQALVCIMRRLVNIVYGMMKNKTEYRPLMVDDDAAEEQ</sequence>
<name>A0A1V4SDH4_RUMHU</name>
<keyword evidence="4" id="KW-1185">Reference proteome</keyword>
<proteinExistence type="predicted"/>
<accession>A0A1V4SDH4</accession>
<gene>
    <name evidence="3" type="ORF">CLHUN_42310</name>
</gene>
<dbReference type="AlphaFoldDB" id="A0A1V4SDH4"/>
<evidence type="ECO:0000259" key="1">
    <source>
        <dbReference type="Pfam" id="PF01548"/>
    </source>
</evidence>
<dbReference type="InterPro" id="IPR002525">
    <property type="entry name" value="Transp_IS110-like_N"/>
</dbReference>
<dbReference type="PANTHER" id="PTHR33055:SF15">
    <property type="entry name" value="TRANSPOSASE-RELATED"/>
    <property type="match status" value="1"/>
</dbReference>
<dbReference type="PANTHER" id="PTHR33055">
    <property type="entry name" value="TRANSPOSASE FOR INSERTION SEQUENCE ELEMENT IS1111A"/>
    <property type="match status" value="1"/>
</dbReference>
<comment type="caution">
    <text evidence="3">The sequence shown here is derived from an EMBL/GenBank/DDBJ whole genome shotgun (WGS) entry which is preliminary data.</text>
</comment>
<dbReference type="InterPro" id="IPR003346">
    <property type="entry name" value="Transposase_20"/>
</dbReference>
<dbReference type="InterPro" id="IPR047650">
    <property type="entry name" value="Transpos_IS110"/>
</dbReference>
<dbReference type="EMBL" id="MZGX01000043">
    <property type="protein sequence ID" value="OPX41898.1"/>
    <property type="molecule type" value="Genomic_DNA"/>
</dbReference>
<evidence type="ECO:0000259" key="2">
    <source>
        <dbReference type="Pfam" id="PF02371"/>
    </source>
</evidence>
<evidence type="ECO:0000313" key="3">
    <source>
        <dbReference type="EMBL" id="OPX41898.1"/>
    </source>
</evidence>
<dbReference type="GO" id="GO:0003677">
    <property type="term" value="F:DNA binding"/>
    <property type="evidence" value="ECO:0007669"/>
    <property type="project" value="InterPro"/>
</dbReference>
<protein>
    <submittedName>
        <fullName evidence="3">Transposase IS116/IS110/IS902 family protein</fullName>
    </submittedName>
</protein>
<feature type="domain" description="Transposase IS110-like N-terminal" evidence="1">
    <location>
        <begin position="10"/>
        <end position="168"/>
    </location>
</feature>
<dbReference type="RefSeq" id="WP_080066674.1">
    <property type="nucleotide sequence ID" value="NZ_MZGX01000043.1"/>
</dbReference>
<dbReference type="GO" id="GO:0004803">
    <property type="term" value="F:transposase activity"/>
    <property type="evidence" value="ECO:0007669"/>
    <property type="project" value="InterPro"/>
</dbReference>
<dbReference type="Pfam" id="PF01548">
    <property type="entry name" value="DEDD_Tnp_IS110"/>
    <property type="match status" value="1"/>
</dbReference>
<organism evidence="3 4">
    <name type="scientific">Ruminiclostridium hungatei</name>
    <name type="common">Clostridium hungatei</name>
    <dbReference type="NCBI Taxonomy" id="48256"/>
    <lineage>
        <taxon>Bacteria</taxon>
        <taxon>Bacillati</taxon>
        <taxon>Bacillota</taxon>
        <taxon>Clostridia</taxon>
        <taxon>Eubacteriales</taxon>
        <taxon>Oscillospiraceae</taxon>
        <taxon>Ruminiclostridium</taxon>
    </lineage>
</organism>
<evidence type="ECO:0000313" key="4">
    <source>
        <dbReference type="Proteomes" id="UP000191554"/>
    </source>
</evidence>
<dbReference type="Pfam" id="PF02371">
    <property type="entry name" value="Transposase_20"/>
    <property type="match status" value="1"/>
</dbReference>
<dbReference type="Proteomes" id="UP000191554">
    <property type="component" value="Unassembled WGS sequence"/>
</dbReference>
<dbReference type="OrthoDB" id="9811278at2"/>
<reference evidence="3 4" key="1">
    <citation type="submission" date="2017-03" db="EMBL/GenBank/DDBJ databases">
        <title>Genome sequence of Clostridium hungatei DSM 14427.</title>
        <authorList>
            <person name="Poehlein A."/>
            <person name="Daniel R."/>
        </authorList>
    </citation>
    <scope>NUCLEOTIDE SEQUENCE [LARGE SCALE GENOMIC DNA]</scope>
    <source>
        <strain evidence="3 4">DSM 14427</strain>
    </source>
</reference>
<dbReference type="GO" id="GO:0006313">
    <property type="term" value="P:DNA transposition"/>
    <property type="evidence" value="ECO:0007669"/>
    <property type="project" value="InterPro"/>
</dbReference>
<dbReference type="NCBIfam" id="NF033542">
    <property type="entry name" value="transpos_IS110"/>
    <property type="match status" value="1"/>
</dbReference>
<dbReference type="STRING" id="48256.CLHUN_42310"/>